<comment type="caution">
    <text evidence="2">The sequence shown here is derived from an EMBL/GenBank/DDBJ whole genome shotgun (WGS) entry which is preliminary data.</text>
</comment>
<name>A0ABN2LUW2_9ACTN</name>
<dbReference type="SUPFAM" id="SSF52980">
    <property type="entry name" value="Restriction endonuclease-like"/>
    <property type="match status" value="1"/>
</dbReference>
<dbReference type="Proteomes" id="UP001500218">
    <property type="component" value="Unassembled WGS sequence"/>
</dbReference>
<evidence type="ECO:0000259" key="1">
    <source>
        <dbReference type="Pfam" id="PF05685"/>
    </source>
</evidence>
<dbReference type="CDD" id="cd06260">
    <property type="entry name" value="DUF820-like"/>
    <property type="match status" value="1"/>
</dbReference>
<proteinExistence type="predicted"/>
<reference evidence="2 3" key="1">
    <citation type="journal article" date="2019" name="Int. J. Syst. Evol. Microbiol.">
        <title>The Global Catalogue of Microorganisms (GCM) 10K type strain sequencing project: providing services to taxonomists for standard genome sequencing and annotation.</title>
        <authorList>
            <consortium name="The Broad Institute Genomics Platform"/>
            <consortium name="The Broad Institute Genome Sequencing Center for Infectious Disease"/>
            <person name="Wu L."/>
            <person name="Ma J."/>
        </authorList>
    </citation>
    <scope>NUCLEOTIDE SEQUENCE [LARGE SCALE GENOMIC DNA]</scope>
    <source>
        <strain evidence="2 3">JCM 13250</strain>
    </source>
</reference>
<protein>
    <recommendedName>
        <fullName evidence="1">Putative restriction endonuclease domain-containing protein</fullName>
    </recommendedName>
</protein>
<gene>
    <name evidence="2" type="ORF">GCM10009682_22190</name>
</gene>
<keyword evidence="3" id="KW-1185">Reference proteome</keyword>
<dbReference type="InterPro" id="IPR012296">
    <property type="entry name" value="Nuclease_put_TT1808"/>
</dbReference>
<evidence type="ECO:0000313" key="2">
    <source>
        <dbReference type="EMBL" id="GAA1800086.1"/>
    </source>
</evidence>
<dbReference type="InterPro" id="IPR011335">
    <property type="entry name" value="Restrct_endonuc-II-like"/>
</dbReference>
<dbReference type="InterPro" id="IPR008538">
    <property type="entry name" value="Uma2"/>
</dbReference>
<feature type="domain" description="Putative restriction endonuclease" evidence="1">
    <location>
        <begin position="23"/>
        <end position="126"/>
    </location>
</feature>
<organism evidence="2 3">
    <name type="scientific">Luedemannella flava</name>
    <dbReference type="NCBI Taxonomy" id="349316"/>
    <lineage>
        <taxon>Bacteria</taxon>
        <taxon>Bacillati</taxon>
        <taxon>Actinomycetota</taxon>
        <taxon>Actinomycetes</taxon>
        <taxon>Micromonosporales</taxon>
        <taxon>Micromonosporaceae</taxon>
        <taxon>Luedemannella</taxon>
    </lineage>
</organism>
<accession>A0ABN2LUW2</accession>
<sequence length="137" mass="14414">MHHLTTVLDGPADAAGLDVHHVVNVRLGPARIVIPDLVIARPVDPHGRVVDASAVVLVAEVVSAHSAVLDRVLKMHLYAEAGIAWYLVVEPDGDAVSLRLFGLDDGNYGLRATAAPGDPLTLVEPVTVTVESRVLAP</sequence>
<dbReference type="EMBL" id="BAAALT010000054">
    <property type="protein sequence ID" value="GAA1800086.1"/>
    <property type="molecule type" value="Genomic_DNA"/>
</dbReference>
<dbReference type="Pfam" id="PF05685">
    <property type="entry name" value="Uma2"/>
    <property type="match status" value="1"/>
</dbReference>
<dbReference type="Gene3D" id="3.90.1570.10">
    <property type="entry name" value="tt1808, chain A"/>
    <property type="match status" value="1"/>
</dbReference>
<dbReference type="PANTHER" id="PTHR35400:SF3">
    <property type="entry name" value="SLL1072 PROTEIN"/>
    <property type="match status" value="1"/>
</dbReference>
<dbReference type="PANTHER" id="PTHR35400">
    <property type="entry name" value="SLR1083 PROTEIN"/>
    <property type="match status" value="1"/>
</dbReference>
<evidence type="ECO:0000313" key="3">
    <source>
        <dbReference type="Proteomes" id="UP001500218"/>
    </source>
</evidence>